<dbReference type="EMBL" id="UINC01219954">
    <property type="protein sequence ID" value="SVE47660.1"/>
    <property type="molecule type" value="Genomic_DNA"/>
</dbReference>
<sequence length="202" mass="22137">FGNVLESSGSVVPLFREQIRYGGPVTVTHRDVIRYFMTIQEAAELVIEAGSMAKGGDTFVLDMGNPVKIQDLAKRMINLSGLTVRDDDHPDGDIEIVYTGLRPAEKLYEELLIGDDVSGTDHPCIMRAVEGFIPYSELQTLMQQLSSALDNQDCDRVREILINTVSGYNPSNGIDDLAWKAKSGVARLPVADNVADITSHRG</sequence>
<dbReference type="SUPFAM" id="SSF51735">
    <property type="entry name" value="NAD(P)-binding Rossmann-fold domains"/>
    <property type="match status" value="1"/>
</dbReference>
<proteinExistence type="inferred from homology"/>
<evidence type="ECO:0000259" key="2">
    <source>
        <dbReference type="Pfam" id="PF02719"/>
    </source>
</evidence>
<comment type="similarity">
    <text evidence="1">Belongs to the polysaccharide synthase family.</text>
</comment>
<accession>A0A383DTV0</accession>
<feature type="domain" description="Polysaccharide biosynthesis protein CapD-like" evidence="2">
    <location>
        <begin position="1"/>
        <end position="128"/>
    </location>
</feature>
<reference evidence="3" key="1">
    <citation type="submission" date="2018-05" db="EMBL/GenBank/DDBJ databases">
        <authorList>
            <person name="Lanie J.A."/>
            <person name="Ng W.-L."/>
            <person name="Kazmierczak K.M."/>
            <person name="Andrzejewski T.M."/>
            <person name="Davidsen T.M."/>
            <person name="Wayne K.J."/>
            <person name="Tettelin H."/>
            <person name="Glass J.I."/>
            <person name="Rusch D."/>
            <person name="Podicherti R."/>
            <person name="Tsui H.-C.T."/>
            <person name="Winkler M.E."/>
        </authorList>
    </citation>
    <scope>NUCLEOTIDE SEQUENCE</scope>
</reference>
<gene>
    <name evidence="3" type="ORF">METZ01_LOCUS500514</name>
</gene>
<name>A0A383DTV0_9ZZZZ</name>
<dbReference type="PANTHER" id="PTHR43318:SF1">
    <property type="entry name" value="POLYSACCHARIDE BIOSYNTHESIS PROTEIN EPSC-RELATED"/>
    <property type="match status" value="1"/>
</dbReference>
<protein>
    <recommendedName>
        <fullName evidence="2">Polysaccharide biosynthesis protein CapD-like domain-containing protein</fullName>
    </recommendedName>
</protein>
<organism evidence="3">
    <name type="scientific">marine metagenome</name>
    <dbReference type="NCBI Taxonomy" id="408172"/>
    <lineage>
        <taxon>unclassified sequences</taxon>
        <taxon>metagenomes</taxon>
        <taxon>ecological metagenomes</taxon>
    </lineage>
</organism>
<evidence type="ECO:0000313" key="3">
    <source>
        <dbReference type="EMBL" id="SVE47660.1"/>
    </source>
</evidence>
<dbReference type="InterPro" id="IPR051203">
    <property type="entry name" value="Polysaccharide_Synthase-Rel"/>
</dbReference>
<dbReference type="Gene3D" id="3.40.50.720">
    <property type="entry name" value="NAD(P)-binding Rossmann-like Domain"/>
    <property type="match status" value="1"/>
</dbReference>
<dbReference type="InterPro" id="IPR003869">
    <property type="entry name" value="Polysac_CapD-like"/>
</dbReference>
<feature type="non-terminal residue" evidence="3">
    <location>
        <position position="1"/>
    </location>
</feature>
<dbReference type="PANTHER" id="PTHR43318">
    <property type="entry name" value="UDP-N-ACETYLGLUCOSAMINE 4,6-DEHYDRATASE"/>
    <property type="match status" value="1"/>
</dbReference>
<dbReference type="Pfam" id="PF02719">
    <property type="entry name" value="Polysacc_synt_2"/>
    <property type="match status" value="1"/>
</dbReference>
<evidence type="ECO:0000256" key="1">
    <source>
        <dbReference type="ARBA" id="ARBA00007430"/>
    </source>
</evidence>
<dbReference type="InterPro" id="IPR036291">
    <property type="entry name" value="NAD(P)-bd_dom_sf"/>
</dbReference>
<dbReference type="AlphaFoldDB" id="A0A383DTV0"/>